<proteinExistence type="predicted"/>
<name>A0A3G3IFK5_9ARCH</name>
<evidence type="ECO:0000313" key="6">
    <source>
        <dbReference type="Proteomes" id="UP000273278"/>
    </source>
</evidence>
<keyword evidence="2" id="KW-0378">Hydrolase</keyword>
<dbReference type="SUPFAM" id="SSF55811">
    <property type="entry name" value="Nudix"/>
    <property type="match status" value="1"/>
</dbReference>
<evidence type="ECO:0000259" key="4">
    <source>
        <dbReference type="PROSITE" id="PS51462"/>
    </source>
</evidence>
<dbReference type="PROSITE" id="PS00893">
    <property type="entry name" value="NUDIX_BOX"/>
    <property type="match status" value="1"/>
</dbReference>
<dbReference type="CDD" id="cd01356">
    <property type="entry name" value="AcnX_swivel"/>
    <property type="match status" value="1"/>
</dbReference>
<dbReference type="PANTHER" id="PTHR43046:SF14">
    <property type="entry name" value="MUTT_NUDIX FAMILY PROTEIN"/>
    <property type="match status" value="1"/>
</dbReference>
<dbReference type="Proteomes" id="UP000273278">
    <property type="component" value="Chromosome"/>
</dbReference>
<dbReference type="GO" id="GO:0016787">
    <property type="term" value="F:hydrolase activity"/>
    <property type="evidence" value="ECO:0007669"/>
    <property type="project" value="UniProtKB-KW"/>
</dbReference>
<reference evidence="5 6" key="1">
    <citation type="submission" date="2016-10" db="EMBL/GenBank/DDBJ databases">
        <title>Complete genome of the TMA-utilizing, human hosted archaeon Methanomethylophilus alvus Gen. nov, sp. nov., strain Mx-05, derived from a pure culture.</title>
        <authorList>
            <person name="Brugere J.-F."/>
            <person name="Ben Hania W."/>
            <person name="Chaudhary P.P."/>
            <person name="Gaci N."/>
            <person name="Borrel G."/>
            <person name="Cao Van Tuat L."/>
            <person name="Fardeau M.-L."/>
            <person name="Harris H.M.B."/>
            <person name="O'Toole P.W."/>
            <person name="Ollivier B."/>
        </authorList>
    </citation>
    <scope>NUCLEOTIDE SEQUENCE [LARGE SCALE GENOMIC DNA]</scope>
    <source>
        <strain evidence="5 6">Mx-05</strain>
    </source>
</reference>
<dbReference type="Gene3D" id="3.90.79.10">
    <property type="entry name" value="Nucleoside Triphosphate Pyrophosphohydrolase"/>
    <property type="match status" value="1"/>
</dbReference>
<evidence type="ECO:0000256" key="2">
    <source>
        <dbReference type="ARBA" id="ARBA00022801"/>
    </source>
</evidence>
<dbReference type="InterPro" id="IPR002840">
    <property type="entry name" value="PMDh-S-like_dom"/>
</dbReference>
<evidence type="ECO:0000256" key="1">
    <source>
        <dbReference type="ARBA" id="ARBA00001946"/>
    </source>
</evidence>
<dbReference type="PROSITE" id="PS51462">
    <property type="entry name" value="NUDIX"/>
    <property type="match status" value="1"/>
</dbReference>
<dbReference type="InterPro" id="IPR020476">
    <property type="entry name" value="Nudix_hydrolase"/>
</dbReference>
<dbReference type="InterPro" id="IPR020084">
    <property type="entry name" value="NUDIX_hydrolase_CS"/>
</dbReference>
<comment type="cofactor">
    <cofactor evidence="1">
        <name>Mg(2+)</name>
        <dbReference type="ChEBI" id="CHEBI:18420"/>
    </cofactor>
</comment>
<dbReference type="Pfam" id="PF01989">
    <property type="entry name" value="AcnX_swivel_put"/>
    <property type="match status" value="1"/>
</dbReference>
<dbReference type="EMBL" id="CP017686">
    <property type="protein sequence ID" value="AYQ54633.1"/>
    <property type="molecule type" value="Genomic_DNA"/>
</dbReference>
<dbReference type="AlphaFoldDB" id="A0A3G3IFK5"/>
<dbReference type="Pfam" id="PF00293">
    <property type="entry name" value="NUDIX"/>
    <property type="match status" value="1"/>
</dbReference>
<dbReference type="SUPFAM" id="SSF52016">
    <property type="entry name" value="LeuD/IlvD-like"/>
    <property type="match status" value="1"/>
</dbReference>
<accession>A0A3G3IFK5</accession>
<evidence type="ECO:0000256" key="3">
    <source>
        <dbReference type="ARBA" id="ARBA00023239"/>
    </source>
</evidence>
<sequence length="253" mass="27321">MIMKGRAISPGYAEGEAITYGGAFSFLGGVDGKTGNFNVRDGNIAEKVFLFPNGKGSTVGSYVVYDLKVQGHAPLALVNRSAETIVTTGAVISSVPMVDNIDVSLVRDGDTVAVDGNRGYVEIKNVKTYSTVSAVLECGGKVLLLRRPEDAHSFPGKWSLVSGRVEPGENPAEAARREIEEETGIKVGFPDASQTHFYVREGDVVWNVHPFLYKVSSDKVELNSENTDFVWVDRGKVSCDGLVDGVERIVKNF</sequence>
<protein>
    <recommendedName>
        <fullName evidence="4">Nudix hydrolase domain-containing protein</fullName>
    </recommendedName>
</protein>
<feature type="domain" description="Nudix hydrolase" evidence="4">
    <location>
        <begin position="127"/>
        <end position="253"/>
    </location>
</feature>
<dbReference type="Gene3D" id="3.50.30.10">
    <property type="entry name" value="Phosphohistidine domain"/>
    <property type="match status" value="1"/>
</dbReference>
<dbReference type="PANTHER" id="PTHR43046">
    <property type="entry name" value="GDP-MANNOSE MANNOSYL HYDROLASE"/>
    <property type="match status" value="1"/>
</dbReference>
<dbReference type="GO" id="GO:0016829">
    <property type="term" value="F:lyase activity"/>
    <property type="evidence" value="ECO:0007669"/>
    <property type="project" value="UniProtKB-KW"/>
</dbReference>
<gene>
    <name evidence="5" type="ORF">BKD89_02275</name>
</gene>
<dbReference type="InterPro" id="IPR015797">
    <property type="entry name" value="NUDIX_hydrolase-like_dom_sf"/>
</dbReference>
<organism evidence="5 6">
    <name type="scientific">Methanomethylophilus alvi</name>
    <dbReference type="NCBI Taxonomy" id="1291540"/>
    <lineage>
        <taxon>Archaea</taxon>
        <taxon>Methanobacteriati</taxon>
        <taxon>Thermoplasmatota</taxon>
        <taxon>Thermoplasmata</taxon>
        <taxon>Methanomassiliicoccales</taxon>
        <taxon>Methanomethylophilaceae</taxon>
        <taxon>Methanomethylophilus</taxon>
    </lineage>
</organism>
<dbReference type="PRINTS" id="PR00502">
    <property type="entry name" value="NUDIXFAMILY"/>
</dbReference>
<dbReference type="OMA" id="GNFNVRD"/>
<keyword evidence="3" id="KW-0456">Lyase</keyword>
<dbReference type="InterPro" id="IPR000086">
    <property type="entry name" value="NUDIX_hydrolase_dom"/>
</dbReference>
<evidence type="ECO:0000313" key="5">
    <source>
        <dbReference type="EMBL" id="AYQ54633.1"/>
    </source>
</evidence>